<dbReference type="InParanoid" id="D7UEA0"/>
<keyword evidence="3" id="KW-1185">Reference proteome</keyword>
<name>D7UEA0_VITVI</name>
<reference evidence="3" key="1">
    <citation type="journal article" date="2007" name="Nature">
        <title>The grapevine genome sequence suggests ancestral hexaploidization in major angiosperm phyla.</title>
        <authorList>
            <consortium name="The French-Italian Public Consortium for Grapevine Genome Characterization."/>
            <person name="Jaillon O."/>
            <person name="Aury J.-M."/>
            <person name="Noel B."/>
            <person name="Policriti A."/>
            <person name="Clepet C."/>
            <person name="Casagrande A."/>
            <person name="Choisne N."/>
            <person name="Aubourg S."/>
            <person name="Vitulo N."/>
            <person name="Jubin C."/>
            <person name="Vezzi A."/>
            <person name="Legeai F."/>
            <person name="Hugueney P."/>
            <person name="Dasilva C."/>
            <person name="Horner D."/>
            <person name="Mica E."/>
            <person name="Jublot D."/>
            <person name="Poulain J."/>
            <person name="Bruyere C."/>
            <person name="Billault A."/>
            <person name="Segurens B."/>
            <person name="Gouyvenoux M."/>
            <person name="Ugarte E."/>
            <person name="Cattonaro F."/>
            <person name="Anthouard V."/>
            <person name="Vico V."/>
            <person name="Del Fabbro C."/>
            <person name="Alaux M."/>
            <person name="Di Gaspero G."/>
            <person name="Dumas V."/>
            <person name="Felice N."/>
            <person name="Paillard S."/>
            <person name="Juman I."/>
            <person name="Moroldo M."/>
            <person name="Scalabrin S."/>
            <person name="Canaguier A."/>
            <person name="Le Clainche I."/>
            <person name="Malacrida G."/>
            <person name="Durand E."/>
            <person name="Pesole G."/>
            <person name="Laucou V."/>
            <person name="Chatelet P."/>
            <person name="Merdinoglu D."/>
            <person name="Delledonne M."/>
            <person name="Pezzotti M."/>
            <person name="Lecharny A."/>
            <person name="Scarpelli C."/>
            <person name="Artiguenave F."/>
            <person name="Pe M.E."/>
            <person name="Valle G."/>
            <person name="Morgante M."/>
            <person name="Caboche M."/>
            <person name="Adam-Blondon A.-F."/>
            <person name="Weissenbach J."/>
            <person name="Quetier F."/>
            <person name="Wincker P."/>
        </authorList>
    </citation>
    <scope>NUCLEOTIDE SEQUENCE [LARGE SCALE GENOMIC DNA]</scope>
    <source>
        <strain evidence="3">cv. Pinot noir / PN40024</strain>
    </source>
</reference>
<protein>
    <recommendedName>
        <fullName evidence="4">Transmembrane protein</fullName>
    </recommendedName>
</protein>
<gene>
    <name evidence="2" type="ORF">VIT_00s0780g00030</name>
</gene>
<evidence type="ECO:0000256" key="1">
    <source>
        <dbReference type="SAM" id="SignalP"/>
    </source>
</evidence>
<dbReference type="STRING" id="29760.D7UEA0"/>
<evidence type="ECO:0008006" key="4">
    <source>
        <dbReference type="Google" id="ProtNLM"/>
    </source>
</evidence>
<dbReference type="AlphaFoldDB" id="D7UEA0"/>
<dbReference type="HOGENOM" id="CLU_205515_0_0_1"/>
<dbReference type="Proteomes" id="UP000009183">
    <property type="component" value="Unassembled WGS sequence, unordered"/>
</dbReference>
<dbReference type="PaxDb" id="29760-VIT_00s0780g00030.t01"/>
<proteinExistence type="predicted"/>
<evidence type="ECO:0000313" key="3">
    <source>
        <dbReference type="Proteomes" id="UP000009183"/>
    </source>
</evidence>
<sequence>MRKEILVTALAWLLVVAFVVTYATATDHFQAVEDMVHPQAGCRCCWFIWKPRISCGKACCGDGCCSLK</sequence>
<evidence type="ECO:0000313" key="2">
    <source>
        <dbReference type="EMBL" id="CBI41065.3"/>
    </source>
</evidence>
<dbReference type="OMA" id="DENCCLG"/>
<keyword evidence="1" id="KW-0732">Signal</keyword>
<dbReference type="EMBL" id="FN596807">
    <property type="protein sequence ID" value="CBI41065.3"/>
    <property type="molecule type" value="Genomic_DNA"/>
</dbReference>
<feature type="chain" id="PRO_5003106417" description="Transmembrane protein" evidence="1">
    <location>
        <begin position="26"/>
        <end position="68"/>
    </location>
</feature>
<organism evidence="2 3">
    <name type="scientific">Vitis vinifera</name>
    <name type="common">Grape</name>
    <dbReference type="NCBI Taxonomy" id="29760"/>
    <lineage>
        <taxon>Eukaryota</taxon>
        <taxon>Viridiplantae</taxon>
        <taxon>Streptophyta</taxon>
        <taxon>Embryophyta</taxon>
        <taxon>Tracheophyta</taxon>
        <taxon>Spermatophyta</taxon>
        <taxon>Magnoliopsida</taxon>
        <taxon>eudicotyledons</taxon>
        <taxon>Gunneridae</taxon>
        <taxon>Pentapetalae</taxon>
        <taxon>rosids</taxon>
        <taxon>Vitales</taxon>
        <taxon>Vitaceae</taxon>
        <taxon>Viteae</taxon>
        <taxon>Vitis</taxon>
    </lineage>
</organism>
<accession>D7UEA0</accession>
<dbReference type="OrthoDB" id="1723554at2759"/>
<feature type="signal peptide" evidence="1">
    <location>
        <begin position="1"/>
        <end position="25"/>
    </location>
</feature>